<evidence type="ECO:0000313" key="2">
    <source>
        <dbReference type="Proteomes" id="UP000827092"/>
    </source>
</evidence>
<sequence length="73" mass="8628">MGNCANCPGESELRTILEEYFAENLIEKVQFRQWVSTDRCDLEMLEKSSEEFIDLFCKLQHNKTAENFFERDG</sequence>
<keyword evidence="2" id="KW-1185">Reference proteome</keyword>
<proteinExistence type="predicted"/>
<gene>
    <name evidence="1" type="ORF">JTE90_008283</name>
</gene>
<reference evidence="1 2" key="1">
    <citation type="journal article" date="2022" name="Nat. Ecol. Evol.">
        <title>A masculinizing supergene underlies an exaggerated male reproductive morph in a spider.</title>
        <authorList>
            <person name="Hendrickx F."/>
            <person name="De Corte Z."/>
            <person name="Sonet G."/>
            <person name="Van Belleghem S.M."/>
            <person name="Kostlbacher S."/>
            <person name="Vangestel C."/>
        </authorList>
    </citation>
    <scope>NUCLEOTIDE SEQUENCE [LARGE SCALE GENOMIC DNA]</scope>
    <source>
        <strain evidence="1">W744_W776</strain>
    </source>
</reference>
<evidence type="ECO:0000313" key="1">
    <source>
        <dbReference type="EMBL" id="KAG8183381.1"/>
    </source>
</evidence>
<protein>
    <submittedName>
        <fullName evidence="1">Uncharacterized protein</fullName>
    </submittedName>
</protein>
<accession>A0AAV6UGY0</accession>
<comment type="caution">
    <text evidence="1">The sequence shown here is derived from an EMBL/GenBank/DDBJ whole genome shotgun (WGS) entry which is preliminary data.</text>
</comment>
<name>A0AAV6UGY0_9ARAC</name>
<dbReference type="EMBL" id="JAFNEN010000419">
    <property type="protein sequence ID" value="KAG8183381.1"/>
    <property type="molecule type" value="Genomic_DNA"/>
</dbReference>
<dbReference type="Proteomes" id="UP000827092">
    <property type="component" value="Unassembled WGS sequence"/>
</dbReference>
<dbReference type="AlphaFoldDB" id="A0AAV6UGY0"/>
<organism evidence="1 2">
    <name type="scientific">Oedothorax gibbosus</name>
    <dbReference type="NCBI Taxonomy" id="931172"/>
    <lineage>
        <taxon>Eukaryota</taxon>
        <taxon>Metazoa</taxon>
        <taxon>Ecdysozoa</taxon>
        <taxon>Arthropoda</taxon>
        <taxon>Chelicerata</taxon>
        <taxon>Arachnida</taxon>
        <taxon>Araneae</taxon>
        <taxon>Araneomorphae</taxon>
        <taxon>Entelegynae</taxon>
        <taxon>Araneoidea</taxon>
        <taxon>Linyphiidae</taxon>
        <taxon>Erigoninae</taxon>
        <taxon>Oedothorax</taxon>
    </lineage>
</organism>